<proteinExistence type="predicted"/>
<dbReference type="InterPro" id="IPR036383">
    <property type="entry name" value="TSP1_rpt_sf"/>
</dbReference>
<feature type="compositionally biased region" description="Polar residues" evidence="3">
    <location>
        <begin position="43"/>
        <end position="53"/>
    </location>
</feature>
<dbReference type="PANTHER" id="PTHR13723">
    <property type="entry name" value="ADAMTS A DISINTEGRIN AND METALLOPROTEASE WITH THROMBOSPONDIN MOTIFS PROTEASE"/>
    <property type="match status" value="1"/>
</dbReference>
<dbReference type="GO" id="GO:0031012">
    <property type="term" value="C:extracellular matrix"/>
    <property type="evidence" value="ECO:0007669"/>
    <property type="project" value="TreeGrafter"/>
</dbReference>
<evidence type="ECO:0000256" key="3">
    <source>
        <dbReference type="SAM" id="MobiDB-lite"/>
    </source>
</evidence>
<feature type="region of interest" description="Disordered" evidence="3">
    <location>
        <begin position="65"/>
        <end position="113"/>
    </location>
</feature>
<dbReference type="GO" id="GO:0005576">
    <property type="term" value="C:extracellular region"/>
    <property type="evidence" value="ECO:0007669"/>
    <property type="project" value="UniProtKB-SubCell"/>
</dbReference>
<dbReference type="PANTHER" id="PTHR13723:SF281">
    <property type="entry name" value="PAPILIN"/>
    <property type="match status" value="1"/>
</dbReference>
<feature type="compositionally biased region" description="Low complexity" evidence="3">
    <location>
        <begin position="81"/>
        <end position="95"/>
    </location>
</feature>
<dbReference type="GO" id="GO:0004222">
    <property type="term" value="F:metalloendopeptidase activity"/>
    <property type="evidence" value="ECO:0007669"/>
    <property type="project" value="TreeGrafter"/>
</dbReference>
<evidence type="ECO:0000256" key="1">
    <source>
        <dbReference type="ARBA" id="ARBA00004613"/>
    </source>
</evidence>
<dbReference type="Pfam" id="PF19030">
    <property type="entry name" value="TSP1_ADAMTS"/>
    <property type="match status" value="3"/>
</dbReference>
<dbReference type="SMART" id="SM00209">
    <property type="entry name" value="TSP1"/>
    <property type="match status" value="3"/>
</dbReference>
<keyword evidence="5" id="KW-1185">Reference proteome</keyword>
<keyword evidence="2" id="KW-0964">Secreted</keyword>
<dbReference type="Proteomes" id="UP000194236">
    <property type="component" value="Unassembled WGS sequence"/>
</dbReference>
<gene>
    <name evidence="4" type="ORF">BLA29_008141</name>
</gene>
<dbReference type="GO" id="GO:0006508">
    <property type="term" value="P:proteolysis"/>
    <property type="evidence" value="ECO:0007669"/>
    <property type="project" value="TreeGrafter"/>
</dbReference>
<accession>A0A1Y3BPW4</accession>
<feature type="non-terminal residue" evidence="4">
    <location>
        <position position="1"/>
    </location>
</feature>
<organism evidence="4 5">
    <name type="scientific">Euroglyphus maynei</name>
    <name type="common">Mayne's house dust mite</name>
    <dbReference type="NCBI Taxonomy" id="6958"/>
    <lineage>
        <taxon>Eukaryota</taxon>
        <taxon>Metazoa</taxon>
        <taxon>Ecdysozoa</taxon>
        <taxon>Arthropoda</taxon>
        <taxon>Chelicerata</taxon>
        <taxon>Arachnida</taxon>
        <taxon>Acari</taxon>
        <taxon>Acariformes</taxon>
        <taxon>Sarcoptiformes</taxon>
        <taxon>Astigmata</taxon>
        <taxon>Psoroptidia</taxon>
        <taxon>Analgoidea</taxon>
        <taxon>Pyroglyphidae</taxon>
        <taxon>Pyroglyphinae</taxon>
        <taxon>Euroglyphus</taxon>
    </lineage>
</organism>
<dbReference type="InterPro" id="IPR050439">
    <property type="entry name" value="ADAMTS_ADAMTS-like"/>
</dbReference>
<evidence type="ECO:0000313" key="4">
    <source>
        <dbReference type="EMBL" id="OTF83020.1"/>
    </source>
</evidence>
<evidence type="ECO:0000256" key="2">
    <source>
        <dbReference type="ARBA" id="ARBA00022525"/>
    </source>
</evidence>
<protein>
    <submittedName>
        <fullName evidence="4">Uncharacterized protein</fullName>
    </submittedName>
</protein>
<feature type="region of interest" description="Disordered" evidence="3">
    <location>
        <begin position="34"/>
        <end position="53"/>
    </location>
</feature>
<dbReference type="GO" id="GO:0030198">
    <property type="term" value="P:extracellular matrix organization"/>
    <property type="evidence" value="ECO:0007669"/>
    <property type="project" value="TreeGrafter"/>
</dbReference>
<dbReference type="OrthoDB" id="5950222at2759"/>
<dbReference type="Gene3D" id="2.20.100.10">
    <property type="entry name" value="Thrombospondin type-1 (TSP1) repeat"/>
    <property type="match status" value="3"/>
</dbReference>
<dbReference type="InterPro" id="IPR000884">
    <property type="entry name" value="TSP1_rpt"/>
</dbReference>
<dbReference type="EMBL" id="MUJZ01005601">
    <property type="protein sequence ID" value="OTF83020.1"/>
    <property type="molecule type" value="Genomic_DNA"/>
</dbReference>
<sequence length="294" mass="32321">SPDQCPEWIFGEWTKCDAHCGVGKQTRKVRCGRKPRIPPVESLMSSAPETTTTMASELLADTEATQQDSTTTTIMNDSESESTTTVTSTGFPSTENSIDQELQPAKRETSCDDNDDLEYVEEYLCDPDNKPPEEQSCSLQPCEDLGSVEWVTSSWSSCDSDCTAQVQTRQVACISRDGQVFPDETCIELRGERPADRQDCPDGSVCSHSLWFTSEWSKCTGTCTGNGMQTRHVFCGHIDDKGAVIKDEDENKCQIEMKPPKATVCELENMDDEQCSKGQWFSGPSGPCNVPCGG</sequence>
<feature type="non-terminal residue" evidence="4">
    <location>
        <position position="294"/>
    </location>
</feature>
<comment type="caution">
    <text evidence="4">The sequence shown here is derived from an EMBL/GenBank/DDBJ whole genome shotgun (WGS) entry which is preliminary data.</text>
</comment>
<evidence type="ECO:0000313" key="5">
    <source>
        <dbReference type="Proteomes" id="UP000194236"/>
    </source>
</evidence>
<name>A0A1Y3BPW4_EURMA</name>
<reference evidence="4 5" key="1">
    <citation type="submission" date="2017-03" db="EMBL/GenBank/DDBJ databases">
        <title>Genome Survey of Euroglyphus maynei.</title>
        <authorList>
            <person name="Arlian L.G."/>
            <person name="Morgan M.S."/>
            <person name="Rider S.D."/>
        </authorList>
    </citation>
    <scope>NUCLEOTIDE SEQUENCE [LARGE SCALE GENOMIC DNA]</scope>
    <source>
        <strain evidence="4">Arlian Lab</strain>
        <tissue evidence="4">Whole body</tissue>
    </source>
</reference>
<dbReference type="PROSITE" id="PS50092">
    <property type="entry name" value="TSP1"/>
    <property type="match status" value="3"/>
</dbReference>
<comment type="subcellular location">
    <subcellularLocation>
        <location evidence="1">Secreted</location>
    </subcellularLocation>
</comment>
<dbReference type="AlphaFoldDB" id="A0A1Y3BPW4"/>
<dbReference type="SUPFAM" id="SSF82895">
    <property type="entry name" value="TSP-1 type 1 repeat"/>
    <property type="match status" value="3"/>
</dbReference>